<proteinExistence type="predicted"/>
<organism evidence="3">
    <name type="scientific">Chromera velia CCMP2878</name>
    <dbReference type="NCBI Taxonomy" id="1169474"/>
    <lineage>
        <taxon>Eukaryota</taxon>
        <taxon>Sar</taxon>
        <taxon>Alveolata</taxon>
        <taxon>Colpodellida</taxon>
        <taxon>Chromeraceae</taxon>
        <taxon>Chromera</taxon>
    </lineage>
</organism>
<feature type="region of interest" description="Disordered" evidence="2">
    <location>
        <begin position="822"/>
        <end position="876"/>
    </location>
</feature>
<evidence type="ECO:0000256" key="1">
    <source>
        <dbReference type="SAM" id="Coils"/>
    </source>
</evidence>
<evidence type="ECO:0000256" key="2">
    <source>
        <dbReference type="SAM" id="MobiDB-lite"/>
    </source>
</evidence>
<feature type="region of interest" description="Disordered" evidence="2">
    <location>
        <begin position="658"/>
        <end position="684"/>
    </location>
</feature>
<protein>
    <submittedName>
        <fullName evidence="3">Uncharacterized protein</fullName>
    </submittedName>
</protein>
<name>A0A0G4H3H0_9ALVE</name>
<feature type="region of interest" description="Disordered" evidence="2">
    <location>
        <begin position="310"/>
        <end position="329"/>
    </location>
</feature>
<gene>
    <name evidence="3" type="ORF">Cvel_24555</name>
</gene>
<dbReference type="VEuPathDB" id="CryptoDB:Cvel_24555"/>
<accession>A0A0G4H3H0</accession>
<feature type="compositionally biased region" description="Basic and acidic residues" evidence="2">
    <location>
        <begin position="825"/>
        <end position="845"/>
    </location>
</feature>
<feature type="compositionally biased region" description="Polar residues" evidence="2">
    <location>
        <begin position="847"/>
        <end position="859"/>
    </location>
</feature>
<feature type="compositionally biased region" description="Low complexity" evidence="2">
    <location>
        <begin position="861"/>
        <end position="876"/>
    </location>
</feature>
<feature type="compositionally biased region" description="Basic and acidic residues" evidence="2">
    <location>
        <begin position="310"/>
        <end position="324"/>
    </location>
</feature>
<dbReference type="EMBL" id="CDMZ01001841">
    <property type="protein sequence ID" value="CEM38255.1"/>
    <property type="molecule type" value="Genomic_DNA"/>
</dbReference>
<feature type="coiled-coil region" evidence="1">
    <location>
        <begin position="541"/>
        <end position="568"/>
    </location>
</feature>
<sequence length="1406" mass="153650">MNRPLGSCGLVRLARSPEETVVYRNPQWIRVLRGLLRVRRFYEHLFKVQAAVSSPTLLRIDVGARPENALRIQSPSGTFKKIQSSSHTQVPSPELVETGLAWHRKEISREKRRARLLGTHDPSQRDALEAAIPAHTGLQDSLEAKALVSKVAICKLPLLAHRLWKEEASAESVWAALAEQIEMFALRLNPTELAQVLVVFGRTERLGESNGLHARLLTALRHQIEKGKVSLSLLCLIHREVNGLPHSREMQALFEASACRLCSLLTSHIDMREKAARASLRSFLMSGGGQTEDATEIWDGLVAADRGGREGWRRGAEKERESRRTGRRMAGAYSELSPPVLTAFLSALSGRGLHEGVFASFLEGVRRVMACDEAGEVAPERLLRRVAEERGMGSDSVVEIEEVEAYLFGGDGCSPQFGPFHSKTLRHSAFSTSELFSLLRSLCGFAAAELNKRVSQKGVPERQRQDTESVAGVEIWEFLGEVAGEYIPGRLSECTALPRSLLDVLVSNLDSFHRQVAPPLKSLLVESSCATEACGDATMRAIEKTRELQRLLEEMKASRKRLQLEAEAEWGSGERGAESALTILSDPSSGRAVVSLDGLATKRSERGGEEGGSGNRPRSSTDFWQEGCVDRRAQMPRKQMNDHSVNNVISFSREIVNRSRKEAKARNQPPIPPPDAPTSPKTVSAQALWDVPRSRLPTLLSRLTPLEFAAAVRAAAEKDAGMAGRRESSASLAHAREYVSLLVASAETRQESGRLGVRVLPAIFRSLGGLSERGLMTDGDAYRFCSFAVPAVSERVLSLTSRQFIDVLWGLSRMWESAQRAAQQKRLEEKRGGQKPEREAGRADGQKSPSNLSKSSDPTLFSESSINPSFPSASSSASMPLLDGLARYAVAILDRGAVPNDGLVLMSSAFSRLISPETHGRFTSRGLRAHVVSVHDGADGRPPSGRASLRLRRQIRNMQMTATGGSPLPHSPGLFVLDALDSIIGRRRHLLEIRHIEPLLSSFIRMGFLDARAFGELVPRLTDLLRQNGPGGVVETAGSVRQSLEGGNGDATPHPPLPDLMRRTIFCPPSALRSLSFVYSRWVNHRRQQHGCGGAGLVTLPSQFPVAVAAHLAAYLLVPGSGSGSGADARPGLPAESVQAVASLLKVSAASPETLELRGMVLPLLQSHARASGSSVNLQDSERSNEGGSGDGMQIYLEGESLESFDEEMDSRGKVSGALLVGESGASQRVRQRLMRGGRVKVLPSRSLDRAVEKARKMGFRHHTVCSQFRPKGVASSFVVDLEISPQTEARALAFLRSFHNESTLLRSMGVQIDELIRRSLSLSQSVALQHARHSAVAQRNALPFFCTVQTSEESRKIPRFAGIQNVEDGAKEDTVEIEEVPEADRIEKDVEKALQKLETSRIQYM</sequence>
<reference evidence="3" key="1">
    <citation type="submission" date="2014-11" db="EMBL/GenBank/DDBJ databases">
        <authorList>
            <person name="Otto D Thomas"/>
            <person name="Naeem Raeece"/>
        </authorList>
    </citation>
    <scope>NUCLEOTIDE SEQUENCE</scope>
</reference>
<feature type="region of interest" description="Disordered" evidence="2">
    <location>
        <begin position="598"/>
        <end position="623"/>
    </location>
</feature>
<feature type="compositionally biased region" description="Basic and acidic residues" evidence="2">
    <location>
        <begin position="600"/>
        <end position="609"/>
    </location>
</feature>
<keyword evidence="1" id="KW-0175">Coiled coil</keyword>
<feature type="region of interest" description="Disordered" evidence="2">
    <location>
        <begin position="1172"/>
        <end position="1193"/>
    </location>
</feature>
<evidence type="ECO:0000313" key="3">
    <source>
        <dbReference type="EMBL" id="CEM38255.1"/>
    </source>
</evidence>